<proteinExistence type="predicted"/>
<keyword evidence="1" id="KW-0614">Plasmid</keyword>
<reference evidence="1 2" key="1">
    <citation type="journal article" date="2010" name="Stand. Genomic Sci.">
        <title>Complete genome sequence of Marinobacter adhaerens type strain (HP15), a diatom-interacting marine microorganism.</title>
        <authorList>
            <person name="Gardes A."/>
            <person name="Kaeppel E."/>
            <person name="Shehzad A."/>
            <person name="Seebah S."/>
            <person name="Teeling H."/>
            <person name="Yarza P."/>
            <person name="Glockner F.O."/>
            <person name="Grossart H.P."/>
            <person name="Ullrich M.S."/>
        </authorList>
    </citation>
    <scope>NUCLEOTIDE SEQUENCE [LARGE SCALE GENOMIC DNA]</scope>
    <source>
        <strain evidence="2">DSM 23420 / HP15</strain>
        <plasmid evidence="2">Plasmid pHP-187</plasmid>
    </source>
</reference>
<evidence type="ECO:0000313" key="2">
    <source>
        <dbReference type="Proteomes" id="UP000007077"/>
    </source>
</evidence>
<dbReference type="AlphaFoldDB" id="E4PSA7"/>
<organism evidence="1 2">
    <name type="scientific">Marinobacter adhaerens (strain DSM 23420 / HP15)</name>
    <dbReference type="NCBI Taxonomy" id="225937"/>
    <lineage>
        <taxon>Bacteria</taxon>
        <taxon>Pseudomonadati</taxon>
        <taxon>Pseudomonadota</taxon>
        <taxon>Gammaproteobacteria</taxon>
        <taxon>Pseudomonadales</taxon>
        <taxon>Marinobacteraceae</taxon>
        <taxon>Marinobacter</taxon>
    </lineage>
</organism>
<dbReference type="KEGG" id="mad:HP15_p187g144"/>
<dbReference type="Proteomes" id="UP000007077">
    <property type="component" value="Plasmid pHP-187"/>
</dbReference>
<sequence length="61" mass="7196">MQLVFYFLDKPKREIGLERSQPGKSSRKPGRLAPCCVSISYDDHNQRYTGYIIRWILDYSV</sequence>
<gene>
    <name evidence="1" type="ordered locus">HP15_p187g144</name>
</gene>
<dbReference type="EMBL" id="CP001980">
    <property type="protein sequence ID" value="ADQ00141.1"/>
    <property type="molecule type" value="Genomic_DNA"/>
</dbReference>
<reference evidence="2" key="2">
    <citation type="submission" date="2010-02" db="EMBL/GenBank/DDBJ databases">
        <title>Complete genome sequence of Marinobacter adhaerens type strain (HP15).</title>
        <authorList>
            <person name="Gaerdes A.A.M."/>
            <person name="Kaeppel E."/>
            <person name="Shezad A."/>
            <person name="Seebah S."/>
            <person name="Teeling H."/>
            <person name="Yarza P."/>
            <person name="Gloeckner F.O."/>
            <person name="Ullrich M.S."/>
        </authorList>
    </citation>
    <scope>NUCLEOTIDE SEQUENCE [LARGE SCALE GENOMIC DNA]</scope>
    <source>
        <strain evidence="2">DSM 23420 / HP15</strain>
        <plasmid evidence="2">Plasmid pHP-187</plasmid>
    </source>
</reference>
<protein>
    <submittedName>
        <fullName evidence="1">Uncharacterized protein</fullName>
    </submittedName>
</protein>
<geneLocation type="plasmid" evidence="1 2">
    <name>pHP-187</name>
</geneLocation>
<dbReference type="HOGENOM" id="CLU_2917189_0_0_6"/>
<name>E4PSA7_MARAH</name>
<accession>E4PSA7</accession>
<evidence type="ECO:0000313" key="1">
    <source>
        <dbReference type="EMBL" id="ADQ00141.1"/>
    </source>
</evidence>